<dbReference type="PROSITE" id="PS51257">
    <property type="entry name" value="PROKAR_LIPOPROTEIN"/>
    <property type="match status" value="1"/>
</dbReference>
<dbReference type="EMBL" id="CP130318">
    <property type="protein sequence ID" value="WNQ08932.1"/>
    <property type="molecule type" value="Genomic_DNA"/>
</dbReference>
<protein>
    <submittedName>
        <fullName evidence="8">Extracellular solute-binding protein</fullName>
    </submittedName>
</protein>
<keyword evidence="9" id="KW-1185">Reference proteome</keyword>
<reference evidence="8 9" key="1">
    <citation type="submission" date="2022-02" db="EMBL/GenBank/DDBJ databases">
        <title>Paenibacillus sp. MBLB1776 Whole Genome Shotgun Sequencing.</title>
        <authorList>
            <person name="Hwang C.Y."/>
            <person name="Cho E.-S."/>
            <person name="Seo M.-J."/>
        </authorList>
    </citation>
    <scope>NUCLEOTIDE SEQUENCE [LARGE SCALE GENOMIC DNA]</scope>
    <source>
        <strain evidence="8 9">MBLB1776</strain>
    </source>
</reference>
<evidence type="ECO:0000256" key="7">
    <source>
        <dbReference type="SAM" id="SignalP"/>
    </source>
</evidence>
<keyword evidence="5" id="KW-0449">Lipoprotein</keyword>
<evidence type="ECO:0000256" key="2">
    <source>
        <dbReference type="ARBA" id="ARBA00022729"/>
    </source>
</evidence>
<keyword evidence="3" id="KW-0472">Membrane</keyword>
<evidence type="ECO:0000256" key="6">
    <source>
        <dbReference type="SAM" id="MobiDB-lite"/>
    </source>
</evidence>
<name>A0AA96L8F4_9BACL</name>
<dbReference type="Pfam" id="PF01547">
    <property type="entry name" value="SBP_bac_1"/>
    <property type="match status" value="1"/>
</dbReference>
<keyword evidence="2 7" id="KW-0732">Signal</keyword>
<accession>A0AA96L8F4</accession>
<dbReference type="RefSeq" id="WP_315602699.1">
    <property type="nucleotide sequence ID" value="NZ_CP130318.1"/>
</dbReference>
<feature type="chain" id="PRO_5041715533" evidence="7">
    <location>
        <begin position="32"/>
        <end position="527"/>
    </location>
</feature>
<dbReference type="SUPFAM" id="SSF53850">
    <property type="entry name" value="Periplasmic binding protein-like II"/>
    <property type="match status" value="1"/>
</dbReference>
<gene>
    <name evidence="8" type="ORF">MJA45_14870</name>
</gene>
<dbReference type="PANTHER" id="PTHR43649">
    <property type="entry name" value="ARABINOSE-BINDING PROTEIN-RELATED"/>
    <property type="match status" value="1"/>
</dbReference>
<keyword evidence="4" id="KW-0564">Palmitate</keyword>
<evidence type="ECO:0000256" key="4">
    <source>
        <dbReference type="ARBA" id="ARBA00023139"/>
    </source>
</evidence>
<dbReference type="AlphaFoldDB" id="A0AA96L8F4"/>
<dbReference type="PANTHER" id="PTHR43649:SF33">
    <property type="entry name" value="POLYGALACTURONAN_RHAMNOGALACTURONAN-BINDING PROTEIN YTCQ"/>
    <property type="match status" value="1"/>
</dbReference>
<dbReference type="Proteomes" id="UP001305702">
    <property type="component" value="Chromosome"/>
</dbReference>
<evidence type="ECO:0000313" key="9">
    <source>
        <dbReference type="Proteomes" id="UP001305702"/>
    </source>
</evidence>
<evidence type="ECO:0000313" key="8">
    <source>
        <dbReference type="EMBL" id="WNQ08932.1"/>
    </source>
</evidence>
<dbReference type="Gene3D" id="3.40.190.10">
    <property type="entry name" value="Periplasmic binding protein-like II"/>
    <property type="match status" value="2"/>
</dbReference>
<organism evidence="8 9">
    <name type="scientific">Paenibacillus aurantius</name>
    <dbReference type="NCBI Taxonomy" id="2918900"/>
    <lineage>
        <taxon>Bacteria</taxon>
        <taxon>Bacillati</taxon>
        <taxon>Bacillota</taxon>
        <taxon>Bacilli</taxon>
        <taxon>Bacillales</taxon>
        <taxon>Paenibacillaceae</taxon>
        <taxon>Paenibacillus</taxon>
    </lineage>
</organism>
<dbReference type="KEGG" id="paun:MJA45_14870"/>
<proteinExistence type="predicted"/>
<evidence type="ECO:0000256" key="3">
    <source>
        <dbReference type="ARBA" id="ARBA00023136"/>
    </source>
</evidence>
<evidence type="ECO:0000256" key="5">
    <source>
        <dbReference type="ARBA" id="ARBA00023288"/>
    </source>
</evidence>
<dbReference type="InterPro" id="IPR006059">
    <property type="entry name" value="SBP"/>
</dbReference>
<feature type="signal peptide" evidence="7">
    <location>
        <begin position="1"/>
        <end position="31"/>
    </location>
</feature>
<sequence>MKKKKWAMVTAVTALSSAVVLTSCSSSKQNAADPSPSSSDSNSANKTISLSVVSQTKYAPNAVPNEYTKRTEEKFNMKWDYQAIPLSAGMDKYNVMFASGDYPDFIPNMNQWNAVRKWAAAGYLLPIGDYFDKLPNYRKLYSDDQWKMLKDFTSVNGKMYMLPFITTSYDPMTFVYRKDAFEKAGITSFPKTTDELMTVLQKLKDSNPDFIGLGVRGGSGNTGVRNLLISFDNTFRIPPDFNGSNGWYGFWHDPDYNKQLVFAPATDKQRAMLTYLAKLYKAGLIQKDFATATEDQFNQNRKNGKDLIDFQYVSHVISLEKQSKDQDWDYAKAFVKDEAFGKNPVMFKGPDFALFGSIFSNKLADQPDKLNRLLQYLDWASTPEGTLFNQMGVEGLTYERKDGLPAYKGDLDRKKVLEQYGFDYYLTKNDDAQKTDPVFKIDEEAAPIFKAMETMYAQSASMNDEDSNTANTIMTGVWNEVYQFATKAIMGVVNIQDDKVWKDHLANLNKVGLDKAQALYEKAMKPQ</sequence>
<feature type="region of interest" description="Disordered" evidence="6">
    <location>
        <begin position="26"/>
        <end position="45"/>
    </location>
</feature>
<dbReference type="InterPro" id="IPR050490">
    <property type="entry name" value="Bact_solute-bd_prot1"/>
</dbReference>
<evidence type="ECO:0000256" key="1">
    <source>
        <dbReference type="ARBA" id="ARBA00022475"/>
    </source>
</evidence>
<keyword evidence="1" id="KW-1003">Cell membrane</keyword>